<feature type="compositionally biased region" description="Basic and acidic residues" evidence="1">
    <location>
        <begin position="56"/>
        <end position="69"/>
    </location>
</feature>
<dbReference type="EMBL" id="PEBV01000003">
    <property type="protein sequence ID" value="PTQ54477.1"/>
    <property type="molecule type" value="Genomic_DNA"/>
</dbReference>
<comment type="caution">
    <text evidence="2">The sequence shown here is derived from an EMBL/GenBank/DDBJ whole genome shotgun (WGS) entry which is preliminary data.</text>
</comment>
<name>A0A2T5GE61_HYDSH</name>
<evidence type="ECO:0000256" key="1">
    <source>
        <dbReference type="SAM" id="MobiDB-lite"/>
    </source>
</evidence>
<dbReference type="AlphaFoldDB" id="A0A2T5GE61"/>
<protein>
    <submittedName>
        <fullName evidence="2">Uncharacterized protein</fullName>
    </submittedName>
</protein>
<organism evidence="2 3">
    <name type="scientific">Hydrogenibacillus schlegelii</name>
    <name type="common">Bacillus schlegelii</name>
    <dbReference type="NCBI Taxonomy" id="1484"/>
    <lineage>
        <taxon>Bacteria</taxon>
        <taxon>Bacillati</taxon>
        <taxon>Bacillota</taxon>
        <taxon>Bacilli</taxon>
        <taxon>Bacillales</taxon>
        <taxon>Bacillales Family X. Incertae Sedis</taxon>
        <taxon>Hydrogenibacillus</taxon>
    </lineage>
</organism>
<accession>A0A2T5GE61</accession>
<feature type="region of interest" description="Disordered" evidence="1">
    <location>
        <begin position="50"/>
        <end position="84"/>
    </location>
</feature>
<evidence type="ECO:0000313" key="3">
    <source>
        <dbReference type="Proteomes" id="UP000244180"/>
    </source>
</evidence>
<proteinExistence type="predicted"/>
<evidence type="ECO:0000313" key="2">
    <source>
        <dbReference type="EMBL" id="PTQ54477.1"/>
    </source>
</evidence>
<sequence length="84" mass="9515">MVRGLAFGRTAFVRPSSVALFALSPPPETLRYPFARRILRTDLRIWRQCITGPSERQAEEKRKKGEKADVPAVQRNRGGKAPRP</sequence>
<gene>
    <name evidence="2" type="ORF">HSCHL_0056</name>
</gene>
<dbReference type="Proteomes" id="UP000244180">
    <property type="component" value="Unassembled WGS sequence"/>
</dbReference>
<reference evidence="2 3" key="1">
    <citation type="submission" date="2017-08" db="EMBL/GenBank/DDBJ databases">
        <title>Burning lignite coal seam in the remote Altai Mountains harbors a hydrogen-driven thermophilic microbial community.</title>
        <authorList>
            <person name="Kadnikov V.V."/>
            <person name="Mardanov A.V."/>
            <person name="Ivasenko D."/>
            <person name="Beletsky A.V."/>
            <person name="Karnachuk O.V."/>
            <person name="Ravin N.V."/>
        </authorList>
    </citation>
    <scope>NUCLEOTIDE SEQUENCE [LARGE SCALE GENOMIC DNA]</scope>
    <source>
        <strain evidence="2">AL33</strain>
    </source>
</reference>